<gene>
    <name evidence="9" type="ORF">MICPUN_56723</name>
</gene>
<dbReference type="GO" id="GO:0016020">
    <property type="term" value="C:membrane"/>
    <property type="evidence" value="ECO:0007669"/>
    <property type="project" value="TreeGrafter"/>
</dbReference>
<evidence type="ECO:0000259" key="8">
    <source>
        <dbReference type="Pfam" id="PF01435"/>
    </source>
</evidence>
<dbReference type="InParanoid" id="C1E127"/>
<evidence type="ECO:0000256" key="3">
    <source>
        <dbReference type="ARBA" id="ARBA00022723"/>
    </source>
</evidence>
<dbReference type="OMA" id="MRERIMP"/>
<feature type="region of interest" description="Disordered" evidence="7">
    <location>
        <begin position="373"/>
        <end position="402"/>
    </location>
</feature>
<evidence type="ECO:0000256" key="4">
    <source>
        <dbReference type="ARBA" id="ARBA00022801"/>
    </source>
</evidence>
<dbReference type="EMBL" id="CP001324">
    <property type="protein sequence ID" value="ACO62102.1"/>
    <property type="molecule type" value="Genomic_DNA"/>
</dbReference>
<dbReference type="eggNOG" id="KOG2661">
    <property type="taxonomic scope" value="Eukaryota"/>
</dbReference>
<dbReference type="GeneID" id="8242033"/>
<evidence type="ECO:0000256" key="1">
    <source>
        <dbReference type="ARBA" id="ARBA00001947"/>
    </source>
</evidence>
<dbReference type="Gene3D" id="3.30.2010.10">
    <property type="entry name" value="Metalloproteases ('zincins'), catalytic domain"/>
    <property type="match status" value="1"/>
</dbReference>
<dbReference type="GO" id="GO:0051603">
    <property type="term" value="P:proteolysis involved in protein catabolic process"/>
    <property type="evidence" value="ECO:0007669"/>
    <property type="project" value="TreeGrafter"/>
</dbReference>
<reference evidence="9 10" key="1">
    <citation type="journal article" date="2009" name="Science">
        <title>Green evolution and dynamic adaptations revealed by genomes of the marine picoeukaryotes Micromonas.</title>
        <authorList>
            <person name="Worden A.Z."/>
            <person name="Lee J.H."/>
            <person name="Mock T."/>
            <person name="Rouze P."/>
            <person name="Simmons M.P."/>
            <person name="Aerts A.L."/>
            <person name="Allen A.E."/>
            <person name="Cuvelier M.L."/>
            <person name="Derelle E."/>
            <person name="Everett M.V."/>
            <person name="Foulon E."/>
            <person name="Grimwood J."/>
            <person name="Gundlach H."/>
            <person name="Henrissat B."/>
            <person name="Napoli C."/>
            <person name="McDonald S.M."/>
            <person name="Parker M.S."/>
            <person name="Rombauts S."/>
            <person name="Salamov A."/>
            <person name="Von Dassow P."/>
            <person name="Badger J.H."/>
            <person name="Coutinho P.M."/>
            <person name="Demir E."/>
            <person name="Dubchak I."/>
            <person name="Gentemann C."/>
            <person name="Eikrem W."/>
            <person name="Gready J.E."/>
            <person name="John U."/>
            <person name="Lanier W."/>
            <person name="Lindquist E.A."/>
            <person name="Lucas S."/>
            <person name="Mayer K.F."/>
            <person name="Moreau H."/>
            <person name="Not F."/>
            <person name="Otillar R."/>
            <person name="Panaud O."/>
            <person name="Pangilinan J."/>
            <person name="Paulsen I."/>
            <person name="Piegu B."/>
            <person name="Poliakov A."/>
            <person name="Robbens S."/>
            <person name="Schmutz J."/>
            <person name="Toulza E."/>
            <person name="Wyss T."/>
            <person name="Zelensky A."/>
            <person name="Zhou K."/>
            <person name="Armbrust E.V."/>
            <person name="Bhattacharya D."/>
            <person name="Goodenough U.W."/>
            <person name="Van de Peer Y."/>
            <person name="Grigoriev I.V."/>
        </authorList>
    </citation>
    <scope>NUCLEOTIDE SEQUENCE [LARGE SCALE GENOMIC DNA]</scope>
    <source>
        <strain evidence="10">RCC299 / NOUM17</strain>
    </source>
</reference>
<keyword evidence="6" id="KW-0482">Metalloprotease</keyword>
<dbReference type="RefSeq" id="XP_002500844.1">
    <property type="nucleotide sequence ID" value="XM_002500798.1"/>
</dbReference>
<dbReference type="GO" id="GO:0046872">
    <property type="term" value="F:metal ion binding"/>
    <property type="evidence" value="ECO:0007669"/>
    <property type="project" value="UniProtKB-KW"/>
</dbReference>
<sequence length="626" mass="67353">MWAARAAHRGARRVAQRTESLSVASALRSNLPSRSTTSGSIVTASSSRVRSFVGPSRHVSFAPPNPIIPAAYVAGSIASRTVLATARMNAANRVFNAVTTPSARARLRDALLGRTRSGSVTRVAVVATGAGVVAHVYTEEVPATGRRRLMLLDLGDEERLLRAATAAQFERLDGSFLPPSHPATQRVAGILWKLVNRLDPALVVGTNPKNLSHHPLLAEGATWSLHVYDSPEVNASVAPGGHIFVSTGLIRACGRDDGRLAFVLAHEMGHRIARHVAEHASIEMLRTMGVAVGWALAAMFGADFLGGAVTASAMVGAEAAAELAVSLPYSRTMEYEADEIGMRLLTGACFDPDAGPRMMSTLEAFAVEQRRLAERESSSTRDGSFNGVQRRSTSFNGDDERARKEMERYLSTHPLNEERIAAMRERIMPRLFESASNSDCGAYVAALQSSMGLRHRRLPPNAHDANKGKVFIPTSKWRARYVRELDVTHSTERGMNRVLDRRNKMSSTDAANAGDHGAMTGPLGRFDDRRMRALLARPDTEAGAKAREDAAALGSKGMHSRGWRGPVRRKVELSKASASDGVEASPGVRDEASRGDAEEGTELGELVGMYWSGSGARRAVRRAAAA</sequence>
<dbReference type="AlphaFoldDB" id="C1E127"/>
<dbReference type="InterPro" id="IPR001915">
    <property type="entry name" value="Peptidase_M48"/>
</dbReference>
<feature type="region of interest" description="Disordered" evidence="7">
    <location>
        <begin position="539"/>
        <end position="601"/>
    </location>
</feature>
<dbReference type="PANTHER" id="PTHR22726:SF1">
    <property type="entry name" value="METALLOENDOPEPTIDASE OMA1, MITOCHONDRIAL"/>
    <property type="match status" value="1"/>
</dbReference>
<protein>
    <recommendedName>
        <fullName evidence="8">Peptidase M48 domain-containing protein</fullName>
    </recommendedName>
</protein>
<feature type="domain" description="Peptidase M48" evidence="8">
    <location>
        <begin position="222"/>
        <end position="426"/>
    </location>
</feature>
<dbReference type="STRING" id="296587.C1E127"/>
<organism evidence="9 10">
    <name type="scientific">Micromonas commoda (strain RCC299 / NOUM17 / CCMP2709)</name>
    <name type="common">Picoplanktonic green alga</name>
    <dbReference type="NCBI Taxonomy" id="296587"/>
    <lineage>
        <taxon>Eukaryota</taxon>
        <taxon>Viridiplantae</taxon>
        <taxon>Chlorophyta</taxon>
        <taxon>Mamiellophyceae</taxon>
        <taxon>Mamiellales</taxon>
        <taxon>Mamiellaceae</taxon>
        <taxon>Micromonas</taxon>
    </lineage>
</organism>
<keyword evidence="5" id="KW-0862">Zinc</keyword>
<keyword evidence="4" id="KW-0378">Hydrolase</keyword>
<dbReference type="PANTHER" id="PTHR22726">
    <property type="entry name" value="METALLOENDOPEPTIDASE OMA1"/>
    <property type="match status" value="1"/>
</dbReference>
<feature type="compositionally biased region" description="Basic and acidic residues" evidence="7">
    <location>
        <begin position="588"/>
        <end position="597"/>
    </location>
</feature>
<dbReference type="Proteomes" id="UP000002009">
    <property type="component" value="Chromosome 3"/>
</dbReference>
<feature type="compositionally biased region" description="Basic residues" evidence="7">
    <location>
        <begin position="558"/>
        <end position="568"/>
    </location>
</feature>
<dbReference type="OrthoDB" id="7464992at2759"/>
<feature type="compositionally biased region" description="Polar residues" evidence="7">
    <location>
        <begin position="380"/>
        <end position="396"/>
    </location>
</feature>
<keyword evidence="10" id="KW-1185">Reference proteome</keyword>
<dbReference type="Pfam" id="PF01435">
    <property type="entry name" value="Peptidase_M48"/>
    <property type="match status" value="1"/>
</dbReference>
<evidence type="ECO:0000313" key="9">
    <source>
        <dbReference type="EMBL" id="ACO62102.1"/>
    </source>
</evidence>
<keyword evidence="2" id="KW-0645">Protease</keyword>
<evidence type="ECO:0000256" key="5">
    <source>
        <dbReference type="ARBA" id="ARBA00022833"/>
    </source>
</evidence>
<feature type="compositionally biased region" description="Basic and acidic residues" evidence="7">
    <location>
        <begin position="539"/>
        <end position="550"/>
    </location>
</feature>
<dbReference type="KEGG" id="mis:MICPUN_56723"/>
<dbReference type="CDD" id="cd07331">
    <property type="entry name" value="M48C_Oma1_like"/>
    <property type="match status" value="1"/>
</dbReference>
<name>C1E127_MICCC</name>
<evidence type="ECO:0000256" key="7">
    <source>
        <dbReference type="SAM" id="MobiDB-lite"/>
    </source>
</evidence>
<evidence type="ECO:0000256" key="2">
    <source>
        <dbReference type="ARBA" id="ARBA00022670"/>
    </source>
</evidence>
<dbReference type="InterPro" id="IPR051156">
    <property type="entry name" value="Mito/Outer_Membr_Metalloprot"/>
</dbReference>
<proteinExistence type="predicted"/>
<accession>C1E127</accession>
<keyword evidence="3" id="KW-0479">Metal-binding</keyword>
<comment type="cofactor">
    <cofactor evidence="1">
        <name>Zn(2+)</name>
        <dbReference type="ChEBI" id="CHEBI:29105"/>
    </cofactor>
</comment>
<evidence type="ECO:0000256" key="6">
    <source>
        <dbReference type="ARBA" id="ARBA00023049"/>
    </source>
</evidence>
<dbReference type="GO" id="GO:0004222">
    <property type="term" value="F:metalloendopeptidase activity"/>
    <property type="evidence" value="ECO:0007669"/>
    <property type="project" value="InterPro"/>
</dbReference>
<evidence type="ECO:0000313" key="10">
    <source>
        <dbReference type="Proteomes" id="UP000002009"/>
    </source>
</evidence>